<proteinExistence type="inferred from homology"/>
<dbReference type="Pfam" id="PF01784">
    <property type="entry name" value="DUF34_NIF3"/>
    <property type="match status" value="1"/>
</dbReference>
<evidence type="ECO:0000313" key="2">
    <source>
        <dbReference type="EMBL" id="KAL0566725.1"/>
    </source>
</evidence>
<dbReference type="PANTHER" id="PTHR13799">
    <property type="entry name" value="NGG1 INTERACTING FACTOR 3"/>
    <property type="match status" value="1"/>
</dbReference>
<evidence type="ECO:0000313" key="3">
    <source>
        <dbReference type="Proteomes" id="UP001465976"/>
    </source>
</evidence>
<reference evidence="2 3" key="1">
    <citation type="submission" date="2024-02" db="EMBL/GenBank/DDBJ databases">
        <title>A draft genome for the cacao thread blight pathogen Marasmius crinis-equi.</title>
        <authorList>
            <person name="Cohen S.P."/>
            <person name="Baruah I.K."/>
            <person name="Amoako-Attah I."/>
            <person name="Bukari Y."/>
            <person name="Meinhardt L.W."/>
            <person name="Bailey B.A."/>
        </authorList>
    </citation>
    <scope>NUCLEOTIDE SEQUENCE [LARGE SCALE GENOMIC DNA]</scope>
    <source>
        <strain evidence="2 3">GH-76</strain>
    </source>
</reference>
<comment type="caution">
    <text evidence="2">The sequence shown here is derived from an EMBL/GenBank/DDBJ whole genome shotgun (WGS) entry which is preliminary data.</text>
</comment>
<dbReference type="NCBIfam" id="TIGR00486">
    <property type="entry name" value="YbgI_SA1388"/>
    <property type="match status" value="1"/>
</dbReference>
<sequence>MSGSTLAKAVCSAMQRIAPLRLAEKWDNVGLLLEMLMSGPESPVIRPSRGKVLLTIDLTPSVFEESTLNDVSVIVAYHPPIFKPLQSFTLSNPLQSSLLKCAARGISVYSPHTSVDSVWGGVNDWLAQGVLSGQRGTVSPLVGEKLSPTSGESEGAEGRLVTLEDAVSLNDLQGRIKTHLNLQHIQVGMGLASAGASNSVRTIAICAGSGGSMLLGKDADVYFTGEMSHHEVLAAVAAGKHVILCGHTNTERGYLPVLAAKLRAELAGDGHGEAEVLVSQADKHPLDIV</sequence>
<gene>
    <name evidence="2" type="ORF">V5O48_015278</name>
</gene>
<protein>
    <recommendedName>
        <fullName evidence="4">Nif3-like dinuclear metal center hexameric protein</fullName>
    </recommendedName>
</protein>
<name>A0ABR3EV94_9AGAR</name>
<dbReference type="SUPFAM" id="SSF102705">
    <property type="entry name" value="NIF3 (NGG1p interacting factor 3)-like"/>
    <property type="match status" value="1"/>
</dbReference>
<dbReference type="InterPro" id="IPR036069">
    <property type="entry name" value="DUF34/NIF3_sf"/>
</dbReference>
<dbReference type="Gene3D" id="3.40.1390.30">
    <property type="entry name" value="NIF3 (NGG1p interacting factor 3)-like"/>
    <property type="match status" value="1"/>
</dbReference>
<dbReference type="PANTHER" id="PTHR13799:SF13">
    <property type="entry name" value="NIF3-LIKE PROTEIN 1"/>
    <property type="match status" value="1"/>
</dbReference>
<accession>A0ABR3EV94</accession>
<comment type="similarity">
    <text evidence="1">Belongs to the GTP cyclohydrolase I type 2/NIF3 family.</text>
</comment>
<dbReference type="Proteomes" id="UP001465976">
    <property type="component" value="Unassembled WGS sequence"/>
</dbReference>
<organism evidence="2 3">
    <name type="scientific">Marasmius crinis-equi</name>
    <dbReference type="NCBI Taxonomy" id="585013"/>
    <lineage>
        <taxon>Eukaryota</taxon>
        <taxon>Fungi</taxon>
        <taxon>Dikarya</taxon>
        <taxon>Basidiomycota</taxon>
        <taxon>Agaricomycotina</taxon>
        <taxon>Agaricomycetes</taxon>
        <taxon>Agaricomycetidae</taxon>
        <taxon>Agaricales</taxon>
        <taxon>Marasmiineae</taxon>
        <taxon>Marasmiaceae</taxon>
        <taxon>Marasmius</taxon>
    </lineage>
</organism>
<dbReference type="InterPro" id="IPR002678">
    <property type="entry name" value="DUF34/NIF3"/>
</dbReference>
<keyword evidence="3" id="KW-1185">Reference proteome</keyword>
<dbReference type="EMBL" id="JBAHYK010001797">
    <property type="protein sequence ID" value="KAL0566725.1"/>
    <property type="molecule type" value="Genomic_DNA"/>
</dbReference>
<evidence type="ECO:0000256" key="1">
    <source>
        <dbReference type="ARBA" id="ARBA00006964"/>
    </source>
</evidence>
<evidence type="ECO:0008006" key="4">
    <source>
        <dbReference type="Google" id="ProtNLM"/>
    </source>
</evidence>